<dbReference type="GO" id="GO:0005741">
    <property type="term" value="C:mitochondrial outer membrane"/>
    <property type="evidence" value="ECO:0007669"/>
    <property type="project" value="UniProtKB-SubCell"/>
</dbReference>
<dbReference type="OrthoDB" id="9984778at2759"/>
<dbReference type="FunFam" id="3.40.50.300:FF:000638">
    <property type="entry name" value="Transmembrane GTPase Fzo1, putative"/>
    <property type="match status" value="1"/>
</dbReference>
<keyword evidence="6 13" id="KW-1133">Transmembrane helix</keyword>
<comment type="subcellular location">
    <subcellularLocation>
        <location evidence="1">Mitochondrion outer membrane</location>
        <topology evidence="1">Multi-pass membrane protein</topology>
    </subcellularLocation>
</comment>
<evidence type="ECO:0000256" key="8">
    <source>
        <dbReference type="ARBA" id="ARBA00023128"/>
    </source>
</evidence>
<keyword evidence="2 13" id="KW-0812">Transmembrane</keyword>
<evidence type="ECO:0000256" key="3">
    <source>
        <dbReference type="ARBA" id="ARBA00022741"/>
    </source>
</evidence>
<feature type="transmembrane region" description="Helical" evidence="13">
    <location>
        <begin position="702"/>
        <end position="722"/>
    </location>
</feature>
<dbReference type="GO" id="GO:0051646">
    <property type="term" value="P:mitochondrion localization"/>
    <property type="evidence" value="ECO:0007669"/>
    <property type="project" value="TreeGrafter"/>
</dbReference>
<evidence type="ECO:0000256" key="9">
    <source>
        <dbReference type="ARBA" id="ARBA00023134"/>
    </source>
</evidence>
<dbReference type="STRING" id="983966.A0A1E4S2R1"/>
<evidence type="ECO:0000256" key="10">
    <source>
        <dbReference type="ARBA" id="ARBA00023136"/>
    </source>
</evidence>
<keyword evidence="8" id="KW-0496">Mitochondrion</keyword>
<evidence type="ECO:0000256" key="11">
    <source>
        <dbReference type="ARBA" id="ARBA00048548"/>
    </source>
</evidence>
<dbReference type="AlphaFoldDB" id="A0A1E4S2R1"/>
<dbReference type="PANTHER" id="PTHR10465">
    <property type="entry name" value="TRANSMEMBRANE GTPASE FZO1"/>
    <property type="match status" value="1"/>
</dbReference>
<keyword evidence="7" id="KW-0175">Coiled coil</keyword>
<dbReference type="GO" id="GO:0005525">
    <property type="term" value="F:GTP binding"/>
    <property type="evidence" value="ECO:0007669"/>
    <property type="project" value="UniProtKB-KW"/>
</dbReference>
<keyword evidence="16" id="KW-1185">Reference proteome</keyword>
<dbReference type="GO" id="GO:0008053">
    <property type="term" value="P:mitochondrial fusion"/>
    <property type="evidence" value="ECO:0007669"/>
    <property type="project" value="TreeGrafter"/>
</dbReference>
<dbReference type="EMBL" id="KV453929">
    <property type="protein sequence ID" value="ODV73799.1"/>
    <property type="molecule type" value="Genomic_DNA"/>
</dbReference>
<evidence type="ECO:0000256" key="7">
    <source>
        <dbReference type="ARBA" id="ARBA00023054"/>
    </source>
</evidence>
<feature type="domain" description="Dynamin-type G" evidence="14">
    <location>
        <begin position="192"/>
        <end position="483"/>
    </location>
</feature>
<dbReference type="GO" id="GO:0003924">
    <property type="term" value="F:GTPase activity"/>
    <property type="evidence" value="ECO:0007669"/>
    <property type="project" value="InterPro"/>
</dbReference>
<keyword evidence="5" id="KW-0378">Hydrolase</keyword>
<proteinExistence type="predicted"/>
<name>A0A1E4S2R1_CYBJN</name>
<dbReference type="InterPro" id="IPR045063">
    <property type="entry name" value="Dynamin_N"/>
</dbReference>
<evidence type="ECO:0000259" key="14">
    <source>
        <dbReference type="PROSITE" id="PS51718"/>
    </source>
</evidence>
<dbReference type="GeneID" id="30991748"/>
<dbReference type="OMA" id="RCERMIL"/>
<dbReference type="SUPFAM" id="SSF52540">
    <property type="entry name" value="P-loop containing nucleoside triphosphate hydrolases"/>
    <property type="match status" value="1"/>
</dbReference>
<evidence type="ECO:0000256" key="13">
    <source>
        <dbReference type="SAM" id="Phobius"/>
    </source>
</evidence>
<reference evidence="15 16" key="1">
    <citation type="journal article" date="2016" name="Proc. Natl. Acad. Sci. U.S.A.">
        <title>Comparative genomics of biotechnologically important yeasts.</title>
        <authorList>
            <person name="Riley R."/>
            <person name="Haridas S."/>
            <person name="Wolfe K.H."/>
            <person name="Lopes M.R."/>
            <person name="Hittinger C.T."/>
            <person name="Goeker M."/>
            <person name="Salamov A.A."/>
            <person name="Wisecaver J.H."/>
            <person name="Long T.M."/>
            <person name="Calvey C.H."/>
            <person name="Aerts A.L."/>
            <person name="Barry K.W."/>
            <person name="Choi C."/>
            <person name="Clum A."/>
            <person name="Coughlan A.Y."/>
            <person name="Deshpande S."/>
            <person name="Douglass A.P."/>
            <person name="Hanson S.J."/>
            <person name="Klenk H.-P."/>
            <person name="LaButti K.M."/>
            <person name="Lapidus A."/>
            <person name="Lindquist E.A."/>
            <person name="Lipzen A.M."/>
            <person name="Meier-Kolthoff J.P."/>
            <person name="Ohm R.A."/>
            <person name="Otillar R.P."/>
            <person name="Pangilinan J.L."/>
            <person name="Peng Y."/>
            <person name="Rokas A."/>
            <person name="Rosa C.A."/>
            <person name="Scheuner C."/>
            <person name="Sibirny A.A."/>
            <person name="Slot J.C."/>
            <person name="Stielow J.B."/>
            <person name="Sun H."/>
            <person name="Kurtzman C.P."/>
            <person name="Blackwell M."/>
            <person name="Grigoriev I.V."/>
            <person name="Jeffries T.W."/>
        </authorList>
    </citation>
    <scope>NUCLEOTIDE SEQUENCE [LARGE SCALE GENOMIC DNA]</scope>
    <source>
        <strain evidence="16">ATCC 18201 / CBS 1600 / BCRC 20928 / JCM 3617 / NBRC 0987 / NRRL Y-1542</strain>
    </source>
</reference>
<evidence type="ECO:0000256" key="5">
    <source>
        <dbReference type="ARBA" id="ARBA00022801"/>
    </source>
</evidence>
<feature type="region of interest" description="Disordered" evidence="12">
    <location>
        <begin position="1"/>
        <end position="58"/>
    </location>
</feature>
<dbReference type="RefSeq" id="XP_020070838.1">
    <property type="nucleotide sequence ID" value="XM_020217352.1"/>
</dbReference>
<evidence type="ECO:0000256" key="4">
    <source>
        <dbReference type="ARBA" id="ARBA00022787"/>
    </source>
</evidence>
<sequence>MEDKEDNKTVFGDAEQMTYHDGVLEGSTVYDGESGSGYKSSGISGHKRTASSDRRLTSQVSQLQYNNNRVALDRSITGVVDLLDQLQSENKQRPLFYPTSATPSSMLNSKKAHLALIRKNSMKTAMKQPEDESVSGDSEELEDNHLKILKLNIKLDHNSHFSNLDKSAIAQILDDKITQVSKHLLSIKERIDDTSSKVFVTGDLNSGKSTFCNALLRRKVLPEDQQPCTTVFCEVVDSRENNGIEEVHAVPIGVEYDIKNETTYEIFTLKDLERLVGECDKYSILKVYVTDKRAVQDSLLRNGVVDIALIDAPGLNLDSYQTTEVFSRQEEIDLVVFVLSAENQFTLSAKEFIAAAANEKNLIFIVVNRFDSIKDKQKCMNRVLEQVQQLSPETYKDASQFVHFVSSNAIVDGLPDDDDDGNGNGSGEGSSHDRDNEPHPDFDHLEESLRNFVLKKRAYSKLQPAKTYLINLFDDIEELSSINQKLYLNDKTEMSKKLDEISPIYEESLVQSVKINEKIEAIIEETSHDVYSNTKESIYKTLNTVGDHPVVTYPGILHLPEYVFDTQEAIKKNILDSVNEAEQYARRQTSNAVENINTLAKDILKDDYKDEKIFRDDFMFTRRKDSLTRQIEAPLSVFDFIDPSLEGFLASLGFTKKTTDQVTIWKNSAMSIGVFALSRAMSTGRVVHNVFQYGSFFSLRTLQYLAIPVIIGVGVVGINYLVSDIPNALPRKLALKIKYQVQEMDYPHQNSERIAKECRKVLKYPARDVQSAFQSCLDKHYVEREKLLKDIKGCDVASAFFGKLLKKAVDQRNLISSLDLETPQL</sequence>
<keyword evidence="9" id="KW-0342">GTP-binding</keyword>
<keyword evidence="10 13" id="KW-0472">Membrane</keyword>
<feature type="region of interest" description="Disordered" evidence="12">
    <location>
        <begin position="413"/>
        <end position="443"/>
    </location>
</feature>
<feature type="compositionally biased region" description="Low complexity" evidence="12">
    <location>
        <begin position="32"/>
        <end position="44"/>
    </location>
</feature>
<organism evidence="15 16">
    <name type="scientific">Cyberlindnera jadinii (strain ATCC 18201 / CBS 1600 / BCRC 20928 / JCM 3617 / NBRC 0987 / NRRL Y-1542)</name>
    <name type="common">Torula yeast</name>
    <name type="synonym">Candida utilis</name>
    <dbReference type="NCBI Taxonomy" id="983966"/>
    <lineage>
        <taxon>Eukaryota</taxon>
        <taxon>Fungi</taxon>
        <taxon>Dikarya</taxon>
        <taxon>Ascomycota</taxon>
        <taxon>Saccharomycotina</taxon>
        <taxon>Saccharomycetes</taxon>
        <taxon>Phaffomycetales</taxon>
        <taxon>Phaffomycetaceae</taxon>
        <taxon>Cyberlindnera</taxon>
    </lineage>
</organism>
<dbReference type="Pfam" id="PF00350">
    <property type="entry name" value="Dynamin_N"/>
    <property type="match status" value="1"/>
</dbReference>
<accession>A0A1E4S2R1</accession>
<evidence type="ECO:0000256" key="12">
    <source>
        <dbReference type="SAM" id="MobiDB-lite"/>
    </source>
</evidence>
<dbReference type="Gene3D" id="3.40.50.300">
    <property type="entry name" value="P-loop containing nucleotide triphosphate hydrolases"/>
    <property type="match status" value="1"/>
</dbReference>
<evidence type="ECO:0000256" key="2">
    <source>
        <dbReference type="ARBA" id="ARBA00022692"/>
    </source>
</evidence>
<evidence type="ECO:0000256" key="6">
    <source>
        <dbReference type="ARBA" id="ARBA00022989"/>
    </source>
</evidence>
<protein>
    <submittedName>
        <fullName evidence="15">Mitochondrial integral membrane protein</fullName>
    </submittedName>
</protein>
<evidence type="ECO:0000256" key="1">
    <source>
        <dbReference type="ARBA" id="ARBA00004374"/>
    </source>
</evidence>
<dbReference type="PROSITE" id="PS51718">
    <property type="entry name" value="G_DYNAMIN_2"/>
    <property type="match status" value="1"/>
</dbReference>
<gene>
    <name evidence="15" type="ORF">CYBJADRAFT_189659</name>
</gene>
<dbReference type="InterPro" id="IPR027094">
    <property type="entry name" value="Mitofusin_fam"/>
</dbReference>
<dbReference type="InterPro" id="IPR030381">
    <property type="entry name" value="G_DYNAMIN_dom"/>
</dbReference>
<dbReference type="Proteomes" id="UP000094389">
    <property type="component" value="Unassembled WGS sequence"/>
</dbReference>
<feature type="compositionally biased region" description="Basic and acidic residues" evidence="12">
    <location>
        <begin position="430"/>
        <end position="443"/>
    </location>
</feature>
<evidence type="ECO:0000313" key="15">
    <source>
        <dbReference type="EMBL" id="ODV73799.1"/>
    </source>
</evidence>
<evidence type="ECO:0000313" key="16">
    <source>
        <dbReference type="Proteomes" id="UP000094389"/>
    </source>
</evidence>
<dbReference type="PANTHER" id="PTHR10465:SF0">
    <property type="entry name" value="SARCALUMENIN"/>
    <property type="match status" value="1"/>
</dbReference>
<comment type="catalytic activity">
    <reaction evidence="11">
        <text>GTP + H2O = GDP + phosphate + H(+)</text>
        <dbReference type="Rhea" id="RHEA:19669"/>
        <dbReference type="ChEBI" id="CHEBI:15377"/>
        <dbReference type="ChEBI" id="CHEBI:15378"/>
        <dbReference type="ChEBI" id="CHEBI:37565"/>
        <dbReference type="ChEBI" id="CHEBI:43474"/>
        <dbReference type="ChEBI" id="CHEBI:58189"/>
    </reaction>
</comment>
<dbReference type="InterPro" id="IPR027417">
    <property type="entry name" value="P-loop_NTPase"/>
</dbReference>
<keyword evidence="3" id="KW-0547">Nucleotide-binding</keyword>
<keyword evidence="4" id="KW-1000">Mitochondrion outer membrane</keyword>